<dbReference type="EMBL" id="JACIBV010000001">
    <property type="protein sequence ID" value="MBB3729423.1"/>
    <property type="molecule type" value="Genomic_DNA"/>
</dbReference>
<dbReference type="AlphaFoldDB" id="A0A7W5Y992"/>
<gene>
    <name evidence="1" type="ORF">FHR33_005283</name>
</gene>
<comment type="caution">
    <text evidence="1">The sequence shown here is derived from an EMBL/GenBank/DDBJ whole genome shotgun (WGS) entry which is preliminary data.</text>
</comment>
<evidence type="ECO:0000313" key="2">
    <source>
        <dbReference type="Proteomes" id="UP000579945"/>
    </source>
</evidence>
<dbReference type="Proteomes" id="UP000579945">
    <property type="component" value="Unassembled WGS sequence"/>
</dbReference>
<keyword evidence="2" id="KW-1185">Reference proteome</keyword>
<sequence>MCSTALLIERTQSWKAILRQAGMRVVLVHDARHTPRRS</sequence>
<name>A0A7W5Y992_9ACTN</name>
<protein>
    <submittedName>
        <fullName evidence="1">Uncharacterized protein</fullName>
    </submittedName>
</protein>
<accession>A0A7W5Y992</accession>
<reference evidence="1 2" key="1">
    <citation type="submission" date="2020-08" db="EMBL/GenBank/DDBJ databases">
        <title>Sequencing the genomes of 1000 actinobacteria strains.</title>
        <authorList>
            <person name="Klenk H.-P."/>
        </authorList>
    </citation>
    <scope>NUCLEOTIDE SEQUENCE [LARGE SCALE GENOMIC DNA]</scope>
    <source>
        <strain evidence="1 2">DSM 44320</strain>
    </source>
</reference>
<proteinExistence type="predicted"/>
<evidence type="ECO:0000313" key="1">
    <source>
        <dbReference type="EMBL" id="MBB3729423.1"/>
    </source>
</evidence>
<organism evidence="1 2">
    <name type="scientific">Nonomuraea dietziae</name>
    <dbReference type="NCBI Taxonomy" id="65515"/>
    <lineage>
        <taxon>Bacteria</taxon>
        <taxon>Bacillati</taxon>
        <taxon>Actinomycetota</taxon>
        <taxon>Actinomycetes</taxon>
        <taxon>Streptosporangiales</taxon>
        <taxon>Streptosporangiaceae</taxon>
        <taxon>Nonomuraea</taxon>
    </lineage>
</organism>